<accession>A0A6S7J7Y3</accession>
<keyword evidence="4" id="KW-1185">Reference proteome</keyword>
<sequence>MVLPFERQPVLHKRYEFYSPSSKVADPNAEDYVNFLRNMSSSGPQLADKETSGQREIPLKSVKAKVDTGLGGKSSSKIKEDVTPLPRGNGVQAVTQIAVTNRKELEKKMKIIQDNMLHHKQEERKLKRIEGDIVKKQRLLRRVMQDYDNDTFGKKKVEEMKLQGSIKEIEEAKHHHLHKELLDSKSRRKKSLSESVRQQATNKKRFANEKRLGISIRKDC</sequence>
<organism evidence="3 4">
    <name type="scientific">Paramuricea clavata</name>
    <name type="common">Red gorgonian</name>
    <name type="synonym">Violescent sea-whip</name>
    <dbReference type="NCBI Taxonomy" id="317549"/>
    <lineage>
        <taxon>Eukaryota</taxon>
        <taxon>Metazoa</taxon>
        <taxon>Cnidaria</taxon>
        <taxon>Anthozoa</taxon>
        <taxon>Octocorallia</taxon>
        <taxon>Malacalcyonacea</taxon>
        <taxon>Plexauridae</taxon>
        <taxon>Paramuricea</taxon>
    </lineage>
</organism>
<protein>
    <submittedName>
        <fullName evidence="3">Uncharacterized protein</fullName>
    </submittedName>
</protein>
<feature type="region of interest" description="Disordered" evidence="2">
    <location>
        <begin position="40"/>
        <end position="87"/>
    </location>
</feature>
<proteinExistence type="predicted"/>
<evidence type="ECO:0000313" key="3">
    <source>
        <dbReference type="EMBL" id="CAB4013351.1"/>
    </source>
</evidence>
<comment type="caution">
    <text evidence="3">The sequence shown here is derived from an EMBL/GenBank/DDBJ whole genome shotgun (WGS) entry which is preliminary data.</text>
</comment>
<gene>
    <name evidence="3" type="ORF">PACLA_8A056081</name>
</gene>
<dbReference type="Proteomes" id="UP001152795">
    <property type="component" value="Unassembled WGS sequence"/>
</dbReference>
<reference evidence="3" key="1">
    <citation type="submission" date="2020-04" db="EMBL/GenBank/DDBJ databases">
        <authorList>
            <person name="Alioto T."/>
            <person name="Alioto T."/>
            <person name="Gomez Garrido J."/>
        </authorList>
    </citation>
    <scope>NUCLEOTIDE SEQUENCE</scope>
    <source>
        <strain evidence="3">A484AB</strain>
    </source>
</reference>
<evidence type="ECO:0000256" key="2">
    <source>
        <dbReference type="SAM" id="MobiDB-lite"/>
    </source>
</evidence>
<feature type="compositionally biased region" description="Basic and acidic residues" evidence="2">
    <location>
        <begin position="175"/>
        <end position="185"/>
    </location>
</feature>
<dbReference type="OrthoDB" id="10070555at2759"/>
<dbReference type="EMBL" id="CACRXK020007852">
    <property type="protein sequence ID" value="CAB4013351.1"/>
    <property type="molecule type" value="Genomic_DNA"/>
</dbReference>
<feature type="region of interest" description="Disordered" evidence="2">
    <location>
        <begin position="175"/>
        <end position="207"/>
    </location>
</feature>
<evidence type="ECO:0000256" key="1">
    <source>
        <dbReference type="SAM" id="Coils"/>
    </source>
</evidence>
<evidence type="ECO:0000313" key="4">
    <source>
        <dbReference type="Proteomes" id="UP001152795"/>
    </source>
</evidence>
<dbReference type="AlphaFoldDB" id="A0A6S7J7Y3"/>
<name>A0A6S7J7Y3_PARCT</name>
<keyword evidence="1" id="KW-0175">Coiled coil</keyword>
<feature type="coiled-coil region" evidence="1">
    <location>
        <begin position="102"/>
        <end position="139"/>
    </location>
</feature>